<dbReference type="SUPFAM" id="SSF53300">
    <property type="entry name" value="vWA-like"/>
    <property type="match status" value="1"/>
</dbReference>
<name>A0A9D4DW75_DREPO</name>
<dbReference type="EMBL" id="JAIWYP010000009">
    <property type="protein sequence ID" value="KAH3769197.1"/>
    <property type="molecule type" value="Genomic_DNA"/>
</dbReference>
<reference evidence="2" key="1">
    <citation type="journal article" date="2019" name="bioRxiv">
        <title>The Genome of the Zebra Mussel, Dreissena polymorpha: A Resource for Invasive Species Research.</title>
        <authorList>
            <person name="McCartney M.A."/>
            <person name="Auch B."/>
            <person name="Kono T."/>
            <person name="Mallez S."/>
            <person name="Zhang Y."/>
            <person name="Obille A."/>
            <person name="Becker A."/>
            <person name="Abrahante J.E."/>
            <person name="Garbe J."/>
            <person name="Badalamenti J.P."/>
            <person name="Herman A."/>
            <person name="Mangelson H."/>
            <person name="Liachko I."/>
            <person name="Sullivan S."/>
            <person name="Sone E.D."/>
            <person name="Koren S."/>
            <person name="Silverstein K.A.T."/>
            <person name="Beckman K.B."/>
            <person name="Gohl D.M."/>
        </authorList>
    </citation>
    <scope>NUCLEOTIDE SEQUENCE</scope>
    <source>
        <strain evidence="2">Duluth1</strain>
        <tissue evidence="2">Whole animal</tissue>
    </source>
</reference>
<dbReference type="InterPro" id="IPR002035">
    <property type="entry name" value="VWF_A"/>
</dbReference>
<dbReference type="InterPro" id="IPR036465">
    <property type="entry name" value="vWFA_dom_sf"/>
</dbReference>
<organism evidence="2 3">
    <name type="scientific">Dreissena polymorpha</name>
    <name type="common">Zebra mussel</name>
    <name type="synonym">Mytilus polymorpha</name>
    <dbReference type="NCBI Taxonomy" id="45954"/>
    <lineage>
        <taxon>Eukaryota</taxon>
        <taxon>Metazoa</taxon>
        <taxon>Spiralia</taxon>
        <taxon>Lophotrochozoa</taxon>
        <taxon>Mollusca</taxon>
        <taxon>Bivalvia</taxon>
        <taxon>Autobranchia</taxon>
        <taxon>Heteroconchia</taxon>
        <taxon>Euheterodonta</taxon>
        <taxon>Imparidentia</taxon>
        <taxon>Neoheterodontei</taxon>
        <taxon>Myida</taxon>
        <taxon>Dreissenoidea</taxon>
        <taxon>Dreissenidae</taxon>
        <taxon>Dreissena</taxon>
    </lineage>
</organism>
<dbReference type="Pfam" id="PF00092">
    <property type="entry name" value="VWA"/>
    <property type="match status" value="1"/>
</dbReference>
<gene>
    <name evidence="2" type="ORF">DPMN_170445</name>
</gene>
<sequence>MNKSFTNEEGDRDNVPNILIVMTDGKSYNNKATEVVAADLHKSLKAEVRCFVEMHDKLDLIWNLYHTYVKTTTSR</sequence>
<dbReference type="Gene3D" id="3.40.50.410">
    <property type="entry name" value="von Willebrand factor, type A domain"/>
    <property type="match status" value="1"/>
</dbReference>
<evidence type="ECO:0000313" key="3">
    <source>
        <dbReference type="Proteomes" id="UP000828390"/>
    </source>
</evidence>
<feature type="domain" description="VWFA" evidence="1">
    <location>
        <begin position="2"/>
        <end position="37"/>
    </location>
</feature>
<dbReference type="Proteomes" id="UP000828390">
    <property type="component" value="Unassembled WGS sequence"/>
</dbReference>
<reference evidence="2" key="2">
    <citation type="submission" date="2020-11" db="EMBL/GenBank/DDBJ databases">
        <authorList>
            <person name="McCartney M.A."/>
            <person name="Auch B."/>
            <person name="Kono T."/>
            <person name="Mallez S."/>
            <person name="Becker A."/>
            <person name="Gohl D.M."/>
            <person name="Silverstein K.A.T."/>
            <person name="Koren S."/>
            <person name="Bechman K.B."/>
            <person name="Herman A."/>
            <person name="Abrahante J.E."/>
            <person name="Garbe J."/>
        </authorList>
    </citation>
    <scope>NUCLEOTIDE SEQUENCE</scope>
    <source>
        <strain evidence="2">Duluth1</strain>
        <tissue evidence="2">Whole animal</tissue>
    </source>
</reference>
<accession>A0A9D4DW75</accession>
<proteinExistence type="predicted"/>
<dbReference type="AlphaFoldDB" id="A0A9D4DW75"/>
<comment type="caution">
    <text evidence="2">The sequence shown here is derived from an EMBL/GenBank/DDBJ whole genome shotgun (WGS) entry which is preliminary data.</text>
</comment>
<keyword evidence="3" id="KW-1185">Reference proteome</keyword>
<evidence type="ECO:0000313" key="2">
    <source>
        <dbReference type="EMBL" id="KAH3769197.1"/>
    </source>
</evidence>
<protein>
    <recommendedName>
        <fullName evidence="1">VWFA domain-containing protein</fullName>
    </recommendedName>
</protein>
<evidence type="ECO:0000259" key="1">
    <source>
        <dbReference type="Pfam" id="PF00092"/>
    </source>
</evidence>